<name>A0E4R8_PARTE</name>
<dbReference type="InParanoid" id="A0E4R8"/>
<evidence type="ECO:0000313" key="2">
    <source>
        <dbReference type="Proteomes" id="UP000000600"/>
    </source>
</evidence>
<protein>
    <submittedName>
        <fullName evidence="1">Uncharacterized protein</fullName>
    </submittedName>
</protein>
<dbReference type="RefSeq" id="XP_001457682.1">
    <property type="nucleotide sequence ID" value="XM_001457645.2"/>
</dbReference>
<dbReference type="GeneID" id="5043470"/>
<organism evidence="1 2">
    <name type="scientific">Paramecium tetraurelia</name>
    <dbReference type="NCBI Taxonomy" id="5888"/>
    <lineage>
        <taxon>Eukaryota</taxon>
        <taxon>Sar</taxon>
        <taxon>Alveolata</taxon>
        <taxon>Ciliophora</taxon>
        <taxon>Intramacronucleata</taxon>
        <taxon>Oligohymenophorea</taxon>
        <taxon>Peniculida</taxon>
        <taxon>Parameciidae</taxon>
        <taxon>Paramecium</taxon>
    </lineage>
</organism>
<sequence length="168" mass="20693">MGELILQSSITQGQSPQTKQNTLKLQQIQNKYNIQAGFERVQRERKKKEGLQNDIIQNHQWYLNQIYYIAKAKVYEVDRYLTGMQQESWMYVNEVRRCIKSNMNQIAMKRKLQVLKTEERQWRDLWEKFHQLLLVWRKQKLYQSWSKEITYKKHFGYYSNEKTSERFQ</sequence>
<gene>
    <name evidence="1" type="ORF">GSPATT00023460001</name>
</gene>
<proteinExistence type="predicted"/>
<dbReference type="AlphaFoldDB" id="A0E4R8"/>
<evidence type="ECO:0000313" key="1">
    <source>
        <dbReference type="EMBL" id="CAK90285.1"/>
    </source>
</evidence>
<dbReference type="KEGG" id="ptm:GSPATT00023460001"/>
<dbReference type="HOGENOM" id="CLU_1589610_0_0_1"/>
<dbReference type="Proteomes" id="UP000000600">
    <property type="component" value="Unassembled WGS sequence"/>
</dbReference>
<dbReference type="EMBL" id="CT868659">
    <property type="protein sequence ID" value="CAK90285.1"/>
    <property type="molecule type" value="Genomic_DNA"/>
</dbReference>
<reference evidence="1 2" key="1">
    <citation type="journal article" date="2006" name="Nature">
        <title>Global trends of whole-genome duplications revealed by the ciliate Paramecium tetraurelia.</title>
        <authorList>
            <consortium name="Genoscope"/>
            <person name="Aury J.-M."/>
            <person name="Jaillon O."/>
            <person name="Duret L."/>
            <person name="Noel B."/>
            <person name="Jubin C."/>
            <person name="Porcel B.M."/>
            <person name="Segurens B."/>
            <person name="Daubin V."/>
            <person name="Anthouard V."/>
            <person name="Aiach N."/>
            <person name="Arnaiz O."/>
            <person name="Billaut A."/>
            <person name="Beisson J."/>
            <person name="Blanc I."/>
            <person name="Bouhouche K."/>
            <person name="Camara F."/>
            <person name="Duharcourt S."/>
            <person name="Guigo R."/>
            <person name="Gogendeau D."/>
            <person name="Katinka M."/>
            <person name="Keller A.-M."/>
            <person name="Kissmehl R."/>
            <person name="Klotz C."/>
            <person name="Koll F."/>
            <person name="Le Moue A."/>
            <person name="Lepere C."/>
            <person name="Malinsky S."/>
            <person name="Nowacki M."/>
            <person name="Nowak J.K."/>
            <person name="Plattner H."/>
            <person name="Poulain J."/>
            <person name="Ruiz F."/>
            <person name="Serrano V."/>
            <person name="Zagulski M."/>
            <person name="Dessen P."/>
            <person name="Betermier M."/>
            <person name="Weissenbach J."/>
            <person name="Scarpelli C."/>
            <person name="Schachter V."/>
            <person name="Sperling L."/>
            <person name="Meyer E."/>
            <person name="Cohen J."/>
            <person name="Wincker P."/>
        </authorList>
    </citation>
    <scope>NUCLEOTIDE SEQUENCE [LARGE SCALE GENOMIC DNA]</scope>
    <source>
        <strain evidence="1 2">Stock d4-2</strain>
    </source>
</reference>
<keyword evidence="2" id="KW-1185">Reference proteome</keyword>
<accession>A0E4R8</accession>